<proteinExistence type="predicted"/>
<evidence type="ECO:0000313" key="2">
    <source>
        <dbReference type="Proteomes" id="UP000273001"/>
    </source>
</evidence>
<evidence type="ECO:0000313" key="1">
    <source>
        <dbReference type="EMBL" id="AYD89036.1"/>
    </source>
</evidence>
<dbReference type="EMBL" id="CP032514">
    <property type="protein sequence ID" value="AYD89036.1"/>
    <property type="molecule type" value="Genomic_DNA"/>
</dbReference>
<sequence>MAAVGRVRVTMTTVTSLMTAVATMGRRALPRRPRGGPLALPRRSALALPGALLVAGQAGCARQDAEQQEGDQQAAAATATPVEWRNPNEVRLEPEYASRNIKQVTQEGQAVTQDGLTLTAPEGTTVEKGESSGGQEQTTILFPDLEGDPSPDVHTFYAPDLGRSLLAESQYQEISLLAVQRGTNPYVVRSREQWPGTEEAYYMTWYHVDTQRGWTSQSPGECASLWISDGATGMWAVLAVAGPGQLLSGSSPVMDTLLSARIGE</sequence>
<gene>
    <name evidence="1" type="ORF">D5R93_01335</name>
</gene>
<organism evidence="1 2">
    <name type="scientific">Actinomyces lilanjuaniae</name>
    <dbReference type="NCBI Taxonomy" id="2321394"/>
    <lineage>
        <taxon>Bacteria</taxon>
        <taxon>Bacillati</taxon>
        <taxon>Actinomycetota</taxon>
        <taxon>Actinomycetes</taxon>
        <taxon>Actinomycetales</taxon>
        <taxon>Actinomycetaceae</taxon>
        <taxon>Actinomyces</taxon>
    </lineage>
</organism>
<reference evidence="1 2" key="1">
    <citation type="submission" date="2018-09" db="EMBL/GenBank/DDBJ databases">
        <authorList>
            <person name="Li J."/>
        </authorList>
    </citation>
    <scope>NUCLEOTIDE SEQUENCE [LARGE SCALE GENOMIC DNA]</scope>
    <source>
        <strain evidence="1 2">2129</strain>
    </source>
</reference>
<name>A0ABM6Z1Q4_9ACTO</name>
<accession>A0ABM6Z1Q4</accession>
<dbReference type="Proteomes" id="UP000273001">
    <property type="component" value="Chromosome"/>
</dbReference>
<keyword evidence="2" id="KW-1185">Reference proteome</keyword>
<protein>
    <submittedName>
        <fullName evidence="1">Uncharacterized protein</fullName>
    </submittedName>
</protein>